<organism evidence="6 7">
    <name type="scientific">Melittangium boletus DSM 14713</name>
    <dbReference type="NCBI Taxonomy" id="1294270"/>
    <lineage>
        <taxon>Bacteria</taxon>
        <taxon>Pseudomonadati</taxon>
        <taxon>Myxococcota</taxon>
        <taxon>Myxococcia</taxon>
        <taxon>Myxococcales</taxon>
        <taxon>Cystobacterineae</taxon>
        <taxon>Archangiaceae</taxon>
        <taxon>Melittangium</taxon>
    </lineage>
</organism>
<keyword evidence="3" id="KW-0804">Transcription</keyword>
<proteinExistence type="predicted"/>
<evidence type="ECO:0000259" key="4">
    <source>
        <dbReference type="PROSITE" id="PS50042"/>
    </source>
</evidence>
<evidence type="ECO:0000256" key="2">
    <source>
        <dbReference type="ARBA" id="ARBA00023125"/>
    </source>
</evidence>
<dbReference type="SUPFAM" id="SSF51206">
    <property type="entry name" value="cAMP-binding domain-like"/>
    <property type="match status" value="1"/>
</dbReference>
<keyword evidence="2" id="KW-0238">DNA-binding</keyword>
<dbReference type="OrthoDB" id="6881322at2"/>
<dbReference type="GO" id="GO:0005829">
    <property type="term" value="C:cytosol"/>
    <property type="evidence" value="ECO:0007669"/>
    <property type="project" value="TreeGrafter"/>
</dbReference>
<dbReference type="InterPro" id="IPR036390">
    <property type="entry name" value="WH_DNA-bd_sf"/>
</dbReference>
<dbReference type="CDD" id="cd00038">
    <property type="entry name" value="CAP_ED"/>
    <property type="match status" value="1"/>
</dbReference>
<dbReference type="InterPro" id="IPR036388">
    <property type="entry name" value="WH-like_DNA-bd_sf"/>
</dbReference>
<dbReference type="InterPro" id="IPR050397">
    <property type="entry name" value="Env_Response_Regulators"/>
</dbReference>
<accession>A0A250ID22</accession>
<feature type="domain" description="Cyclic nucleotide-binding" evidence="4">
    <location>
        <begin position="19"/>
        <end position="122"/>
    </location>
</feature>
<reference evidence="6 7" key="1">
    <citation type="submission" date="2017-06" db="EMBL/GenBank/DDBJ databases">
        <authorList>
            <person name="Kim H.J."/>
            <person name="Triplett B.A."/>
        </authorList>
    </citation>
    <scope>NUCLEOTIDE SEQUENCE [LARGE SCALE GENOMIC DNA]</scope>
    <source>
        <strain evidence="6 7">DSM 14713</strain>
    </source>
</reference>
<keyword evidence="7" id="KW-1185">Reference proteome</keyword>
<dbReference type="SMART" id="SM00419">
    <property type="entry name" value="HTH_CRP"/>
    <property type="match status" value="1"/>
</dbReference>
<evidence type="ECO:0000256" key="3">
    <source>
        <dbReference type="ARBA" id="ARBA00023163"/>
    </source>
</evidence>
<dbReference type="Proteomes" id="UP000217289">
    <property type="component" value="Chromosome"/>
</dbReference>
<dbReference type="KEGG" id="mbd:MEBOL_002510"/>
<dbReference type="InterPro" id="IPR018490">
    <property type="entry name" value="cNMP-bd_dom_sf"/>
</dbReference>
<keyword evidence="1" id="KW-0805">Transcription regulation</keyword>
<dbReference type="InterPro" id="IPR000595">
    <property type="entry name" value="cNMP-bd_dom"/>
</dbReference>
<feature type="domain" description="HTH crp-type" evidence="5">
    <location>
        <begin position="153"/>
        <end position="225"/>
    </location>
</feature>
<protein>
    <submittedName>
        <fullName evidence="6">Crp/Fnr family transcriptional regulator</fullName>
    </submittedName>
</protein>
<dbReference type="SUPFAM" id="SSF46785">
    <property type="entry name" value="Winged helix' DNA-binding domain"/>
    <property type="match status" value="1"/>
</dbReference>
<dbReference type="GO" id="GO:0003677">
    <property type="term" value="F:DNA binding"/>
    <property type="evidence" value="ECO:0007669"/>
    <property type="project" value="UniProtKB-KW"/>
</dbReference>
<dbReference type="PROSITE" id="PS51063">
    <property type="entry name" value="HTH_CRP_2"/>
    <property type="match status" value="1"/>
</dbReference>
<dbReference type="Gene3D" id="1.10.10.10">
    <property type="entry name" value="Winged helix-like DNA-binding domain superfamily/Winged helix DNA-binding domain"/>
    <property type="match status" value="1"/>
</dbReference>
<dbReference type="Gene3D" id="2.60.120.10">
    <property type="entry name" value="Jelly Rolls"/>
    <property type="match status" value="1"/>
</dbReference>
<dbReference type="GO" id="GO:0003700">
    <property type="term" value="F:DNA-binding transcription factor activity"/>
    <property type="evidence" value="ECO:0007669"/>
    <property type="project" value="TreeGrafter"/>
</dbReference>
<evidence type="ECO:0000256" key="1">
    <source>
        <dbReference type="ARBA" id="ARBA00023015"/>
    </source>
</evidence>
<dbReference type="PANTHER" id="PTHR24567:SF74">
    <property type="entry name" value="HTH-TYPE TRANSCRIPTIONAL REGULATOR ARCR"/>
    <property type="match status" value="1"/>
</dbReference>
<evidence type="ECO:0000259" key="5">
    <source>
        <dbReference type="PROSITE" id="PS51063"/>
    </source>
</evidence>
<evidence type="ECO:0000313" key="7">
    <source>
        <dbReference type="Proteomes" id="UP000217289"/>
    </source>
</evidence>
<dbReference type="SMART" id="SM00100">
    <property type="entry name" value="cNMP"/>
    <property type="match status" value="1"/>
</dbReference>
<dbReference type="RefSeq" id="WP_095977681.1">
    <property type="nucleotide sequence ID" value="NZ_CP022163.1"/>
</dbReference>
<dbReference type="Pfam" id="PF00027">
    <property type="entry name" value="cNMP_binding"/>
    <property type="match status" value="1"/>
</dbReference>
<evidence type="ECO:0000313" key="6">
    <source>
        <dbReference type="EMBL" id="ATB29061.1"/>
    </source>
</evidence>
<dbReference type="AlphaFoldDB" id="A0A250ID22"/>
<dbReference type="Pfam" id="PF13545">
    <property type="entry name" value="HTH_Crp_2"/>
    <property type="match status" value="1"/>
</dbReference>
<dbReference type="PROSITE" id="PS50042">
    <property type="entry name" value="CNMP_BINDING_3"/>
    <property type="match status" value="1"/>
</dbReference>
<sequence>MKPDRTALDYLELFRTGSWFRAMPAGLQEKLLRAGVLRTLKTGQHLFSRGDPPGGIHGMVDGAIQLRSVGPSGKESLLMLLEPPSWSGEISLFDGLPRTHDAIADGPSVVVHVPQRALETLVQEQPAYWFEFGRLMAQQLRVALLGMDENALLPVPVRLARRLLHIIQNYGDRHTHSSRVIGVSQEQLAMMLCISRQTTNQLLKNLEAQGAVRLRYGEIEIIDLEKLRELSTPPE</sequence>
<dbReference type="PANTHER" id="PTHR24567">
    <property type="entry name" value="CRP FAMILY TRANSCRIPTIONAL REGULATORY PROTEIN"/>
    <property type="match status" value="1"/>
</dbReference>
<dbReference type="InterPro" id="IPR014710">
    <property type="entry name" value="RmlC-like_jellyroll"/>
</dbReference>
<name>A0A250ID22_9BACT</name>
<dbReference type="EMBL" id="CP022163">
    <property type="protein sequence ID" value="ATB29061.1"/>
    <property type="molecule type" value="Genomic_DNA"/>
</dbReference>
<dbReference type="InterPro" id="IPR012318">
    <property type="entry name" value="HTH_CRP"/>
</dbReference>
<gene>
    <name evidence="6" type="ORF">MEBOL_002510</name>
</gene>